<dbReference type="AlphaFoldDB" id="A0A154NWG5"/>
<sequence>MLGLPTIYFSLIEMLWLSVGSDPGYRGWPSKVFRLGSNSFSRSGTDTRKSRRAKHRLINWGIINRWSFSGAADNLPPNASAIMKLADSRKVKLLSRLNQFYTREDGCLLLIDLI</sequence>
<name>A0A154NWG5_DUFNO</name>
<dbReference type="Proteomes" id="UP000076502">
    <property type="component" value="Unassembled WGS sequence"/>
</dbReference>
<feature type="chain" id="PRO_5007599084" evidence="1">
    <location>
        <begin position="21"/>
        <end position="114"/>
    </location>
</feature>
<organism evidence="2 3">
    <name type="scientific">Dufourea novaeangliae</name>
    <name type="common">Sweat bee</name>
    <dbReference type="NCBI Taxonomy" id="178035"/>
    <lineage>
        <taxon>Eukaryota</taxon>
        <taxon>Metazoa</taxon>
        <taxon>Ecdysozoa</taxon>
        <taxon>Arthropoda</taxon>
        <taxon>Hexapoda</taxon>
        <taxon>Insecta</taxon>
        <taxon>Pterygota</taxon>
        <taxon>Neoptera</taxon>
        <taxon>Endopterygota</taxon>
        <taxon>Hymenoptera</taxon>
        <taxon>Apocrita</taxon>
        <taxon>Aculeata</taxon>
        <taxon>Apoidea</taxon>
        <taxon>Anthophila</taxon>
        <taxon>Halictidae</taxon>
        <taxon>Rophitinae</taxon>
        <taxon>Dufourea</taxon>
    </lineage>
</organism>
<reference evidence="2 3" key="1">
    <citation type="submission" date="2015-07" db="EMBL/GenBank/DDBJ databases">
        <title>The genome of Dufourea novaeangliae.</title>
        <authorList>
            <person name="Pan H."/>
            <person name="Kapheim K."/>
        </authorList>
    </citation>
    <scope>NUCLEOTIDE SEQUENCE [LARGE SCALE GENOMIC DNA]</scope>
    <source>
        <strain evidence="2">0120121106</strain>
        <tissue evidence="2">Whole body</tissue>
    </source>
</reference>
<evidence type="ECO:0000313" key="2">
    <source>
        <dbReference type="EMBL" id="KZC03933.1"/>
    </source>
</evidence>
<keyword evidence="1" id="KW-0732">Signal</keyword>
<evidence type="ECO:0000313" key="3">
    <source>
        <dbReference type="Proteomes" id="UP000076502"/>
    </source>
</evidence>
<proteinExistence type="predicted"/>
<evidence type="ECO:0000256" key="1">
    <source>
        <dbReference type="SAM" id="SignalP"/>
    </source>
</evidence>
<protein>
    <submittedName>
        <fullName evidence="2">Uncharacterized protein</fullName>
    </submittedName>
</protein>
<dbReference type="EMBL" id="KQ434772">
    <property type="protein sequence ID" value="KZC03933.1"/>
    <property type="molecule type" value="Genomic_DNA"/>
</dbReference>
<feature type="signal peptide" evidence="1">
    <location>
        <begin position="1"/>
        <end position="20"/>
    </location>
</feature>
<keyword evidence="3" id="KW-1185">Reference proteome</keyword>
<gene>
    <name evidence="2" type="ORF">WN55_00113</name>
</gene>
<accession>A0A154NWG5</accession>